<evidence type="ECO:0000259" key="6">
    <source>
        <dbReference type="Pfam" id="PF08719"/>
    </source>
</evidence>
<proteinExistence type="predicted"/>
<evidence type="ECO:0000256" key="4">
    <source>
        <dbReference type="SAM" id="MobiDB-lite"/>
    </source>
</evidence>
<dbReference type="Pfam" id="PF08719">
    <property type="entry name" value="NADAR"/>
    <property type="match status" value="1"/>
</dbReference>
<accession>A0A5Q4C4Z5</accession>
<dbReference type="NCBIfam" id="TIGR02464">
    <property type="entry name" value="ribofla_fusion"/>
    <property type="match status" value="1"/>
</dbReference>
<gene>
    <name evidence="7" type="ORF">CSHISOI_01654</name>
</gene>
<dbReference type="SUPFAM" id="SSF143990">
    <property type="entry name" value="YbiA-like"/>
    <property type="match status" value="1"/>
</dbReference>
<comment type="caution">
    <text evidence="7">The sequence shown here is derived from an EMBL/GenBank/DDBJ whole genome shotgun (WGS) entry which is preliminary data.</text>
</comment>
<dbReference type="AlphaFoldDB" id="A0A5Q4C4Z5"/>
<evidence type="ECO:0000256" key="2">
    <source>
        <dbReference type="ARBA" id="ARBA00022989"/>
    </source>
</evidence>
<feature type="region of interest" description="Disordered" evidence="4">
    <location>
        <begin position="472"/>
        <end position="497"/>
    </location>
</feature>
<keyword evidence="3 5" id="KW-0472">Membrane</keyword>
<reference evidence="7 8" key="1">
    <citation type="journal article" date="2019" name="Sci. Rep.">
        <title>Colletotrichum shisoi sp. nov., an anthracnose pathogen of Perilla frutescens in Japan: molecular phylogenetic, morphological and genomic evidence.</title>
        <authorList>
            <person name="Gan P."/>
            <person name="Tsushima A."/>
            <person name="Hiroyama R."/>
            <person name="Narusaka M."/>
            <person name="Takano Y."/>
            <person name="Narusaka Y."/>
            <person name="Kawaradani M."/>
            <person name="Damm U."/>
            <person name="Shirasu K."/>
        </authorList>
    </citation>
    <scope>NUCLEOTIDE SEQUENCE [LARGE SCALE GENOMIC DNA]</scope>
    <source>
        <strain evidence="7 8">PG-2018a</strain>
    </source>
</reference>
<dbReference type="PANTHER" id="PTHR28263">
    <property type="entry name" value="GOLGI TO ER TRAFFIC PROTEIN 2"/>
    <property type="match status" value="1"/>
</dbReference>
<evidence type="ECO:0000256" key="1">
    <source>
        <dbReference type="ARBA" id="ARBA00022692"/>
    </source>
</evidence>
<dbReference type="InterPro" id="IPR037238">
    <property type="entry name" value="YbiA-like_sf"/>
</dbReference>
<name>A0A5Q4C4Z5_9PEZI</name>
<keyword evidence="1 5" id="KW-0812">Transmembrane</keyword>
<dbReference type="GO" id="GO:0006890">
    <property type="term" value="P:retrograde vesicle-mediated transport, Golgi to endoplasmic reticulum"/>
    <property type="evidence" value="ECO:0007669"/>
    <property type="project" value="TreeGrafter"/>
</dbReference>
<keyword evidence="2 5" id="KW-1133">Transmembrane helix</keyword>
<feature type="compositionally biased region" description="Low complexity" evidence="4">
    <location>
        <begin position="58"/>
        <end position="70"/>
    </location>
</feature>
<dbReference type="PANTHER" id="PTHR28263:SF1">
    <property type="entry name" value="GOLGI TO ER TRAFFIC PROTEIN 2"/>
    <property type="match status" value="1"/>
</dbReference>
<feature type="region of interest" description="Disordered" evidence="4">
    <location>
        <begin position="1"/>
        <end position="88"/>
    </location>
</feature>
<evidence type="ECO:0000256" key="5">
    <source>
        <dbReference type="SAM" id="Phobius"/>
    </source>
</evidence>
<dbReference type="GO" id="GO:0016798">
    <property type="term" value="F:hydrolase activity, acting on glycosyl bonds"/>
    <property type="evidence" value="ECO:0007669"/>
    <property type="project" value="UniProtKB-KW"/>
</dbReference>
<evidence type="ECO:0000256" key="3">
    <source>
        <dbReference type="ARBA" id="ARBA00023136"/>
    </source>
</evidence>
<evidence type="ECO:0000313" key="8">
    <source>
        <dbReference type="Proteomes" id="UP000326340"/>
    </source>
</evidence>
<dbReference type="CDD" id="cd15457">
    <property type="entry name" value="NADAR"/>
    <property type="match status" value="1"/>
</dbReference>
<protein>
    <submittedName>
        <fullName evidence="7">N-glycosidase</fullName>
    </submittedName>
</protein>
<dbReference type="Pfam" id="PF08690">
    <property type="entry name" value="GET2"/>
    <property type="match status" value="1"/>
</dbReference>
<keyword evidence="7" id="KW-0326">Glycosidase</keyword>
<feature type="transmembrane region" description="Helical" evidence="5">
    <location>
        <begin position="217"/>
        <end position="240"/>
    </location>
</feature>
<organism evidence="7 8">
    <name type="scientific">Colletotrichum shisoi</name>
    <dbReference type="NCBI Taxonomy" id="2078593"/>
    <lineage>
        <taxon>Eukaryota</taxon>
        <taxon>Fungi</taxon>
        <taxon>Dikarya</taxon>
        <taxon>Ascomycota</taxon>
        <taxon>Pezizomycotina</taxon>
        <taxon>Sordariomycetes</taxon>
        <taxon>Hypocreomycetidae</taxon>
        <taxon>Glomerellales</taxon>
        <taxon>Glomerellaceae</taxon>
        <taxon>Colletotrichum</taxon>
        <taxon>Colletotrichum destructivum species complex</taxon>
    </lineage>
</organism>
<feature type="transmembrane region" description="Helical" evidence="5">
    <location>
        <begin position="301"/>
        <end position="317"/>
    </location>
</feature>
<dbReference type="Gene3D" id="1.10.357.40">
    <property type="entry name" value="YbiA-like"/>
    <property type="match status" value="1"/>
</dbReference>
<feature type="region of interest" description="Disordered" evidence="4">
    <location>
        <begin position="94"/>
        <end position="113"/>
    </location>
</feature>
<feature type="domain" description="NADAR" evidence="6">
    <location>
        <begin position="366"/>
        <end position="480"/>
    </location>
</feature>
<keyword evidence="8" id="KW-1185">Reference proteome</keyword>
<sequence>MTEATPDDAAAQRAVEQARLRKAKREAKIRAGGASRLNKITGLGGGFQRDDPAPTPPSTTSSPAPSATSALPKPNASAEHADPEEIDISQHYYEPASTPRPSATGPPLDPNAMTEDQLRQMMLGFDRPGPGGAGGTPPMNPFAGPGGMGAGGVSGGEDDPLMKMLSQMMAGGGGSGGMPGFPGAGGAQGGFPAGFPGMPGMPGMQTPEQAKASSSAYLWRILHAVFAISLGLYIALTTTFSGSKLERERTALAYNYPVGSDESVTDVNSMEKGREVCFWIFATTEAVLLTTRFFIERGRAPPAGMLWTVVGFLPGSIKTYAETVLRYGQIFATVRSDILVCVFVLGIASWIAALVGHAVDGPDPDVSITFNCAEHFMMYCKAARFHDAERQARVLATSSPKEQKALGRATVGFTHESWDQVKSAVVVAGSIAKFGQNPHLGRNLLSTGGRMLCEAASRDRVWGISYTEKQAMSHRRHWGGEPPGQGADGGERPSQGRRGEQVLIVGAEFTLQNTTLSTVAQEIKSTGLPTLSLDWHGSTSSDMSS</sequence>
<evidence type="ECO:0000313" key="7">
    <source>
        <dbReference type="EMBL" id="TQN73757.1"/>
    </source>
</evidence>
<keyword evidence="7" id="KW-0378">Hydrolase</keyword>
<dbReference type="EMBL" id="PUHP01000074">
    <property type="protein sequence ID" value="TQN73757.1"/>
    <property type="molecule type" value="Genomic_DNA"/>
</dbReference>
<feature type="transmembrane region" description="Helical" evidence="5">
    <location>
        <begin position="276"/>
        <end position="295"/>
    </location>
</feature>
<dbReference type="Proteomes" id="UP000326340">
    <property type="component" value="Unassembled WGS sequence"/>
</dbReference>
<dbReference type="OrthoDB" id="5393181at2759"/>
<feature type="transmembrane region" description="Helical" evidence="5">
    <location>
        <begin position="338"/>
        <end position="359"/>
    </location>
</feature>
<dbReference type="InterPro" id="IPR012816">
    <property type="entry name" value="NADAR"/>
</dbReference>
<dbReference type="InterPro" id="IPR028143">
    <property type="entry name" value="Get2/sif1"/>
</dbReference>